<evidence type="ECO:0000256" key="1">
    <source>
        <dbReference type="SAM" id="MobiDB-lite"/>
    </source>
</evidence>
<accession>F0U5E3</accession>
<name>F0U5E3_AJEC8</name>
<protein>
    <submittedName>
        <fullName evidence="2">Predicted protein</fullName>
    </submittedName>
</protein>
<dbReference type="OrthoDB" id="10466580at2759"/>
<sequence length="128" mass="15138">MEKEPRRWKDEAENGGWANWQPFVALGGWRLIRCSWLDQNGGWRIVRYLTKTGRASFVEPGQRELPKVTPRRMLALGCQALSTRKKKGKRKPKPKKRGRKKRKRLGRDYGACEWITRPAKELWLHRTI</sequence>
<reference evidence="3" key="1">
    <citation type="submission" date="2008-07" db="EMBL/GenBank/DDBJ databases">
        <title>Annotation of Ajellomyces capsulatus strain H88.</title>
        <authorList>
            <person name="Champion M."/>
            <person name="Cuomo C."/>
            <person name="Ma L.-J."/>
            <person name="Henn M.R."/>
            <person name="Sil A."/>
            <person name="Goldman B."/>
            <person name="Young S.K."/>
            <person name="Kodira C.D."/>
            <person name="Zeng Q."/>
            <person name="Koehrsen M."/>
            <person name="Alvarado L."/>
            <person name="Berlin A."/>
            <person name="Borenstein D."/>
            <person name="Chen Z."/>
            <person name="Engels R."/>
            <person name="Freedman E."/>
            <person name="Gellesch M."/>
            <person name="Goldberg J."/>
            <person name="Griggs A."/>
            <person name="Gujja S."/>
            <person name="Heiman D."/>
            <person name="Hepburn T."/>
            <person name="Howarth C."/>
            <person name="Jen D."/>
            <person name="Larson L."/>
            <person name="Lewis B."/>
            <person name="Mehta T."/>
            <person name="Park D."/>
            <person name="Pearson M."/>
            <person name="Roberts A."/>
            <person name="Saif S."/>
            <person name="Shea T."/>
            <person name="Shenoy N."/>
            <person name="Sisk P."/>
            <person name="Stolte C."/>
            <person name="Sykes S."/>
            <person name="Walk T."/>
            <person name="White J."/>
            <person name="Yandava C."/>
            <person name="Klein B."/>
            <person name="McEwen J.G."/>
            <person name="Puccia R."/>
            <person name="Goldman G.H."/>
            <person name="Felipe M.S."/>
            <person name="Nino-Vega G."/>
            <person name="San-Blas G."/>
            <person name="Taylor J."/>
            <person name="Mendoza L."/>
            <person name="Galagan J."/>
            <person name="Nusbaum C."/>
            <person name="Birren B."/>
        </authorList>
    </citation>
    <scope>NUCLEOTIDE SEQUENCE [LARGE SCALE GENOMIC DNA]</scope>
    <source>
        <strain evidence="3">H88</strain>
    </source>
</reference>
<proteinExistence type="predicted"/>
<evidence type="ECO:0000313" key="3">
    <source>
        <dbReference type="Proteomes" id="UP000008142"/>
    </source>
</evidence>
<gene>
    <name evidence="2" type="ORF">HCEG_00653</name>
</gene>
<dbReference type="EMBL" id="DS990636">
    <property type="protein sequence ID" value="EGC41291.1"/>
    <property type="molecule type" value="Genomic_DNA"/>
</dbReference>
<feature type="compositionally biased region" description="Basic residues" evidence="1">
    <location>
        <begin position="83"/>
        <end position="105"/>
    </location>
</feature>
<dbReference type="HOGENOM" id="CLU_1958923_0_0_1"/>
<dbReference type="Proteomes" id="UP000008142">
    <property type="component" value="Unassembled WGS sequence"/>
</dbReference>
<dbReference type="AlphaFoldDB" id="F0U5E3"/>
<feature type="region of interest" description="Disordered" evidence="1">
    <location>
        <begin position="79"/>
        <end position="105"/>
    </location>
</feature>
<organism evidence="3">
    <name type="scientific">Ajellomyces capsulatus (strain H88)</name>
    <name type="common">Darling's disease fungus</name>
    <name type="synonym">Histoplasma capsulatum</name>
    <dbReference type="NCBI Taxonomy" id="544711"/>
    <lineage>
        <taxon>Eukaryota</taxon>
        <taxon>Fungi</taxon>
        <taxon>Dikarya</taxon>
        <taxon>Ascomycota</taxon>
        <taxon>Pezizomycotina</taxon>
        <taxon>Eurotiomycetes</taxon>
        <taxon>Eurotiomycetidae</taxon>
        <taxon>Onygenales</taxon>
        <taxon>Ajellomycetaceae</taxon>
        <taxon>Histoplasma</taxon>
    </lineage>
</organism>
<evidence type="ECO:0000313" key="2">
    <source>
        <dbReference type="EMBL" id="EGC41291.1"/>
    </source>
</evidence>